<proteinExistence type="predicted"/>
<gene>
    <name evidence="2" type="ORF">M404DRAFT_30897</name>
</gene>
<dbReference type="AlphaFoldDB" id="A0A0C3NU19"/>
<dbReference type="HOGENOM" id="CLU_059973_0_0_1"/>
<dbReference type="InParanoid" id="A0A0C3NU19"/>
<dbReference type="EMBL" id="KN832010">
    <property type="protein sequence ID" value="KIN98930.1"/>
    <property type="molecule type" value="Genomic_DNA"/>
</dbReference>
<sequence>MSSNPNNLTPDVGILADDLAHAASHAWGLMGPLLAPLAPKLQAISSPALPVDAPPIDVIQDKPAPASTTALVNCTPAEPMPVTVVIQGLDPSCALNLPTFNTLLDTPLSMSTVTPSCTPSPLLLGPLDPPSPLTPTILPNHPSSVPDAAVPADPTTPTHQALDTSESGLDHLPADSPLTGHMSLDHPLNNLVQSQAWVQALFMGSTPPALTPPWYPAKPVIEIAQRPACASKCTHVKSPSPSLTPPPSTSGISSSNLVPTTSTSSSPSLLPSLSNAEMLVMLHKALHAATKVLDQSSKGHILSEKVLGKRKLHN</sequence>
<reference evidence="3" key="2">
    <citation type="submission" date="2015-01" db="EMBL/GenBank/DDBJ databases">
        <title>Evolutionary Origins and Diversification of the Mycorrhizal Mutualists.</title>
        <authorList>
            <consortium name="DOE Joint Genome Institute"/>
            <consortium name="Mycorrhizal Genomics Consortium"/>
            <person name="Kohler A."/>
            <person name="Kuo A."/>
            <person name="Nagy L.G."/>
            <person name="Floudas D."/>
            <person name="Copeland A."/>
            <person name="Barry K.W."/>
            <person name="Cichocki N."/>
            <person name="Veneault-Fourrey C."/>
            <person name="LaButti K."/>
            <person name="Lindquist E.A."/>
            <person name="Lipzen A."/>
            <person name="Lundell T."/>
            <person name="Morin E."/>
            <person name="Murat C."/>
            <person name="Riley R."/>
            <person name="Ohm R."/>
            <person name="Sun H."/>
            <person name="Tunlid A."/>
            <person name="Henrissat B."/>
            <person name="Grigoriev I.V."/>
            <person name="Hibbett D.S."/>
            <person name="Martin F."/>
        </authorList>
    </citation>
    <scope>NUCLEOTIDE SEQUENCE [LARGE SCALE GENOMIC DNA]</scope>
    <source>
        <strain evidence="3">Marx 270</strain>
    </source>
</reference>
<feature type="region of interest" description="Disordered" evidence="1">
    <location>
        <begin position="233"/>
        <end position="269"/>
    </location>
</feature>
<keyword evidence="3" id="KW-1185">Reference proteome</keyword>
<accession>A0A0C3NU19</accession>
<evidence type="ECO:0000313" key="2">
    <source>
        <dbReference type="EMBL" id="KIN98930.1"/>
    </source>
</evidence>
<evidence type="ECO:0000313" key="3">
    <source>
        <dbReference type="Proteomes" id="UP000054217"/>
    </source>
</evidence>
<organism evidence="2 3">
    <name type="scientific">Pisolithus tinctorius Marx 270</name>
    <dbReference type="NCBI Taxonomy" id="870435"/>
    <lineage>
        <taxon>Eukaryota</taxon>
        <taxon>Fungi</taxon>
        <taxon>Dikarya</taxon>
        <taxon>Basidiomycota</taxon>
        <taxon>Agaricomycotina</taxon>
        <taxon>Agaricomycetes</taxon>
        <taxon>Agaricomycetidae</taxon>
        <taxon>Boletales</taxon>
        <taxon>Sclerodermatineae</taxon>
        <taxon>Pisolithaceae</taxon>
        <taxon>Pisolithus</taxon>
    </lineage>
</organism>
<name>A0A0C3NU19_PISTI</name>
<dbReference type="STRING" id="870435.A0A0C3NU19"/>
<feature type="compositionally biased region" description="Low complexity" evidence="1">
    <location>
        <begin position="249"/>
        <end position="269"/>
    </location>
</feature>
<feature type="compositionally biased region" description="Low complexity" evidence="1">
    <location>
        <begin position="139"/>
        <end position="158"/>
    </location>
</feature>
<evidence type="ECO:0000256" key="1">
    <source>
        <dbReference type="SAM" id="MobiDB-lite"/>
    </source>
</evidence>
<reference evidence="2 3" key="1">
    <citation type="submission" date="2014-04" db="EMBL/GenBank/DDBJ databases">
        <authorList>
            <consortium name="DOE Joint Genome Institute"/>
            <person name="Kuo A."/>
            <person name="Kohler A."/>
            <person name="Costa M.D."/>
            <person name="Nagy L.G."/>
            <person name="Floudas D."/>
            <person name="Copeland A."/>
            <person name="Barry K.W."/>
            <person name="Cichocki N."/>
            <person name="Veneault-Fourrey C."/>
            <person name="LaButti K."/>
            <person name="Lindquist E.A."/>
            <person name="Lipzen A."/>
            <person name="Lundell T."/>
            <person name="Morin E."/>
            <person name="Murat C."/>
            <person name="Sun H."/>
            <person name="Tunlid A."/>
            <person name="Henrissat B."/>
            <person name="Grigoriev I.V."/>
            <person name="Hibbett D.S."/>
            <person name="Martin F."/>
            <person name="Nordberg H.P."/>
            <person name="Cantor M.N."/>
            <person name="Hua S.X."/>
        </authorList>
    </citation>
    <scope>NUCLEOTIDE SEQUENCE [LARGE SCALE GENOMIC DNA]</scope>
    <source>
        <strain evidence="2 3">Marx 270</strain>
    </source>
</reference>
<protein>
    <submittedName>
        <fullName evidence="2">Uncharacterized protein</fullName>
    </submittedName>
</protein>
<dbReference type="Proteomes" id="UP000054217">
    <property type="component" value="Unassembled WGS sequence"/>
</dbReference>
<feature type="region of interest" description="Disordered" evidence="1">
    <location>
        <begin position="139"/>
        <end position="181"/>
    </location>
</feature>